<keyword evidence="1" id="KW-1133">Transmembrane helix</keyword>
<accession>A0AAU7CB00</accession>
<feature type="transmembrane region" description="Helical" evidence="1">
    <location>
        <begin position="7"/>
        <end position="26"/>
    </location>
</feature>
<gene>
    <name evidence="2" type="ORF">V5E97_28755</name>
</gene>
<organism evidence="2">
    <name type="scientific">Singulisphaera sp. Ch08</name>
    <dbReference type="NCBI Taxonomy" id="3120278"/>
    <lineage>
        <taxon>Bacteria</taxon>
        <taxon>Pseudomonadati</taxon>
        <taxon>Planctomycetota</taxon>
        <taxon>Planctomycetia</taxon>
        <taxon>Isosphaerales</taxon>
        <taxon>Isosphaeraceae</taxon>
        <taxon>Singulisphaera</taxon>
    </lineage>
</organism>
<evidence type="ECO:0008006" key="3">
    <source>
        <dbReference type="Google" id="ProtNLM"/>
    </source>
</evidence>
<name>A0AAU7CB00_9BACT</name>
<evidence type="ECO:0000313" key="2">
    <source>
        <dbReference type="EMBL" id="XBH02295.1"/>
    </source>
</evidence>
<sequence>MQPHRSTIAGMMAVVVFVALDCFALRTPEFYIGFWLIGGVMQVGLFALLRSRGRSRRFWFGFELTGLGALLAYAAWCRADYRAFNLWPYAILERIYSALQDLPPDTYQWCSEHGFLIDPRKPLRVYEVVVAFEVAYGLPMLLLAVGGGLLAANFGSRRAQLVAPSAT</sequence>
<dbReference type="AlphaFoldDB" id="A0AAU7CB00"/>
<keyword evidence="1" id="KW-0472">Membrane</keyword>
<proteinExistence type="predicted"/>
<evidence type="ECO:0000256" key="1">
    <source>
        <dbReference type="SAM" id="Phobius"/>
    </source>
</evidence>
<keyword evidence="1" id="KW-0812">Transmembrane</keyword>
<feature type="transmembrane region" description="Helical" evidence="1">
    <location>
        <begin position="128"/>
        <end position="152"/>
    </location>
</feature>
<feature type="transmembrane region" description="Helical" evidence="1">
    <location>
        <begin position="32"/>
        <end position="49"/>
    </location>
</feature>
<reference evidence="2" key="1">
    <citation type="submission" date="2024-05" db="EMBL/GenBank/DDBJ databases">
        <title>Planctomycetes of the genus Singulisphaera possess chitinolytic capabilities.</title>
        <authorList>
            <person name="Ivanova A."/>
        </authorList>
    </citation>
    <scope>NUCLEOTIDE SEQUENCE</scope>
    <source>
        <strain evidence="2">Ch08T</strain>
    </source>
</reference>
<dbReference type="RefSeq" id="WP_406695037.1">
    <property type="nucleotide sequence ID" value="NZ_CP155447.1"/>
</dbReference>
<feature type="transmembrane region" description="Helical" evidence="1">
    <location>
        <begin position="58"/>
        <end position="76"/>
    </location>
</feature>
<dbReference type="EMBL" id="CP155447">
    <property type="protein sequence ID" value="XBH02295.1"/>
    <property type="molecule type" value="Genomic_DNA"/>
</dbReference>
<protein>
    <recommendedName>
        <fullName evidence="3">DUF4199 domain-containing protein</fullName>
    </recommendedName>
</protein>